<dbReference type="RefSeq" id="WP_273670631.1">
    <property type="nucleotide sequence ID" value="NZ_JAQQXR010000003.1"/>
</dbReference>
<accession>A0ABT5JYZ7</accession>
<dbReference type="Pfam" id="PF00108">
    <property type="entry name" value="Thiolase_N"/>
    <property type="match status" value="1"/>
</dbReference>
<evidence type="ECO:0000313" key="8">
    <source>
        <dbReference type="Proteomes" id="UP001221208"/>
    </source>
</evidence>
<dbReference type="GO" id="GO:0003988">
    <property type="term" value="F:acetyl-CoA C-acyltransferase activity"/>
    <property type="evidence" value="ECO:0007669"/>
    <property type="project" value="UniProtKB-EC"/>
</dbReference>
<dbReference type="Proteomes" id="UP001221208">
    <property type="component" value="Unassembled WGS sequence"/>
</dbReference>
<feature type="domain" description="Thiolase C-terminal" evidence="6">
    <location>
        <begin position="276"/>
        <end position="396"/>
    </location>
</feature>
<comment type="similarity">
    <text evidence="1 4">Belongs to the thiolase-like superfamily. Thiolase family.</text>
</comment>
<dbReference type="CDD" id="cd00751">
    <property type="entry name" value="thiolase"/>
    <property type="match status" value="1"/>
</dbReference>
<dbReference type="PANTHER" id="PTHR18919:SF138">
    <property type="entry name" value="ACETYL-COA C-ACETYLTRANSFERASE"/>
    <property type="match status" value="1"/>
</dbReference>
<evidence type="ECO:0000256" key="1">
    <source>
        <dbReference type="ARBA" id="ARBA00010982"/>
    </source>
</evidence>
<name>A0ABT5JYZ7_9BURK</name>
<evidence type="ECO:0000256" key="4">
    <source>
        <dbReference type="RuleBase" id="RU003557"/>
    </source>
</evidence>
<sequence length="398" mass="40359">MNDPIVIVGAARTPMGAFQGDFAGVSASDLGAVAIRAAVARAGVAPDAVEHVFFGNCLMAGQGQAPARQAALKAGLPTSAGAVTLSKMCGSAMQAAIFAHDTLLAGSADVIVAGGMESMSNAPYLIPKARGGYRIGHGMIYDHMMLDGLEDAYTKDEKGNGRSMGTFAEECASQYQFTRAAQDAFAIASVQRAQAAAKDGGFAWEIAPVTVSGRGGDSVIEQDEGPLKARLEKIPALKAAFKKDGTITAASSSSINDGAAALVLMRASTAKQLGCTVLATIHGHATHAQAPALFTTAPVGAIRKLFAKTGWSSGSVDLYEINEAFAAVPMAAMHDLDIPHSKINVHGGACALGHPIGASGARILVTLIGALKKSGGKRGVAALCIGGGEATAMAIELA</sequence>
<dbReference type="InterPro" id="IPR002155">
    <property type="entry name" value="Thiolase"/>
</dbReference>
<dbReference type="Gene3D" id="3.40.47.10">
    <property type="match status" value="2"/>
</dbReference>
<dbReference type="InterPro" id="IPR020617">
    <property type="entry name" value="Thiolase_C"/>
</dbReference>
<protein>
    <submittedName>
        <fullName evidence="7">Acetyl-CoA C-acyltransferase</fullName>
        <ecNumber evidence="7">2.3.1.16</ecNumber>
    </submittedName>
</protein>
<dbReference type="InterPro" id="IPR016039">
    <property type="entry name" value="Thiolase-like"/>
</dbReference>
<evidence type="ECO:0000256" key="3">
    <source>
        <dbReference type="ARBA" id="ARBA00023315"/>
    </source>
</evidence>
<organism evidence="7 8">
    <name type="scientific">Janthinobacterium fluminis</name>
    <dbReference type="NCBI Taxonomy" id="2987524"/>
    <lineage>
        <taxon>Bacteria</taxon>
        <taxon>Pseudomonadati</taxon>
        <taxon>Pseudomonadota</taxon>
        <taxon>Betaproteobacteria</taxon>
        <taxon>Burkholderiales</taxon>
        <taxon>Oxalobacteraceae</taxon>
        <taxon>Janthinobacterium</taxon>
    </lineage>
</organism>
<dbReference type="PROSITE" id="PS00099">
    <property type="entry name" value="THIOLASE_3"/>
    <property type="match status" value="1"/>
</dbReference>
<feature type="domain" description="Thiolase N-terminal" evidence="5">
    <location>
        <begin position="5"/>
        <end position="267"/>
    </location>
</feature>
<reference evidence="7 8" key="1">
    <citation type="submission" date="2022-10" db="EMBL/GenBank/DDBJ databases">
        <title>Janthinobacterium sp. hw3 Genome sequencing.</title>
        <authorList>
            <person name="Park S."/>
        </authorList>
    </citation>
    <scope>NUCLEOTIDE SEQUENCE [LARGE SCALE GENOMIC DNA]</scope>
    <source>
        <strain evidence="8">hw3</strain>
    </source>
</reference>
<dbReference type="InterPro" id="IPR020616">
    <property type="entry name" value="Thiolase_N"/>
</dbReference>
<evidence type="ECO:0000313" key="7">
    <source>
        <dbReference type="EMBL" id="MDC8757958.1"/>
    </source>
</evidence>
<evidence type="ECO:0000259" key="6">
    <source>
        <dbReference type="Pfam" id="PF02803"/>
    </source>
</evidence>
<dbReference type="PANTHER" id="PTHR18919">
    <property type="entry name" value="ACETYL-COA C-ACYLTRANSFERASE"/>
    <property type="match status" value="1"/>
</dbReference>
<dbReference type="EMBL" id="JAQQXR010000003">
    <property type="protein sequence ID" value="MDC8757958.1"/>
    <property type="molecule type" value="Genomic_DNA"/>
</dbReference>
<keyword evidence="2 4" id="KW-0808">Transferase</keyword>
<proteinExistence type="inferred from homology"/>
<dbReference type="NCBIfam" id="TIGR01930">
    <property type="entry name" value="AcCoA-C-Actrans"/>
    <property type="match status" value="1"/>
</dbReference>
<evidence type="ECO:0000256" key="2">
    <source>
        <dbReference type="ARBA" id="ARBA00022679"/>
    </source>
</evidence>
<dbReference type="Pfam" id="PF02803">
    <property type="entry name" value="Thiolase_C"/>
    <property type="match status" value="1"/>
</dbReference>
<keyword evidence="8" id="KW-1185">Reference proteome</keyword>
<dbReference type="EC" id="2.3.1.16" evidence="7"/>
<keyword evidence="3 4" id="KW-0012">Acyltransferase</keyword>
<comment type="caution">
    <text evidence="7">The sequence shown here is derived from an EMBL/GenBank/DDBJ whole genome shotgun (WGS) entry which is preliminary data.</text>
</comment>
<dbReference type="InterPro" id="IPR020610">
    <property type="entry name" value="Thiolase_AS"/>
</dbReference>
<dbReference type="SUPFAM" id="SSF53901">
    <property type="entry name" value="Thiolase-like"/>
    <property type="match status" value="2"/>
</dbReference>
<gene>
    <name evidence="7" type="ORF">OIK44_10190</name>
</gene>
<evidence type="ECO:0000259" key="5">
    <source>
        <dbReference type="Pfam" id="PF00108"/>
    </source>
</evidence>
<dbReference type="PIRSF" id="PIRSF000429">
    <property type="entry name" value="Ac-CoA_Ac_transf"/>
    <property type="match status" value="1"/>
</dbReference>